<dbReference type="Pfam" id="PF01128">
    <property type="entry name" value="IspD"/>
    <property type="match status" value="1"/>
</dbReference>
<keyword evidence="4 10" id="KW-0808">Transferase</keyword>
<evidence type="ECO:0000256" key="10">
    <source>
        <dbReference type="HAMAP-Rule" id="MF_01520"/>
    </source>
</evidence>
<evidence type="ECO:0000313" key="12">
    <source>
        <dbReference type="EMBL" id="SFO89572.1"/>
    </source>
</evidence>
<feature type="binding site" evidence="10">
    <location>
        <begin position="273"/>
        <end position="277"/>
    </location>
    <ligand>
        <name>4-CDP-2-C-methyl-D-erythritol 2-phosphate</name>
        <dbReference type="ChEBI" id="CHEBI:57919"/>
    </ligand>
</feature>
<feature type="region of interest" description="2-C-methyl-D-erythritol 2,4-cyclodiphosphate synthase" evidence="10">
    <location>
        <begin position="214"/>
        <end position="374"/>
    </location>
</feature>
<feature type="site" description="Positions MEP for the nucleophilic attack" evidence="10">
    <location>
        <position position="140"/>
    </location>
</feature>
<feature type="binding site" evidence="10">
    <location>
        <begin position="344"/>
        <end position="347"/>
    </location>
    <ligand>
        <name>4-CDP-2-C-methyl-D-erythritol 2-phosphate</name>
        <dbReference type="ChEBI" id="CHEBI:57919"/>
    </ligand>
</feature>
<comment type="similarity">
    <text evidence="10">In the N-terminal section; belongs to the IspD/TarI cytidylyltransferase family. IspD subfamily.</text>
</comment>
<feature type="binding site" evidence="10">
    <location>
        <begin position="268"/>
        <end position="270"/>
    </location>
    <ligand>
        <name>4-CDP-2-C-methyl-D-erythritol 2-phosphate</name>
        <dbReference type="ChEBI" id="CHEBI:57919"/>
    </ligand>
</feature>
<keyword evidence="5 10" id="KW-0548">Nucleotidyltransferase</keyword>
<evidence type="ECO:0000259" key="11">
    <source>
        <dbReference type="Pfam" id="PF02542"/>
    </source>
</evidence>
<dbReference type="PANTHER" id="PTHR43181:SF1">
    <property type="entry name" value="2-C-METHYL-D-ERYTHRITOL 2,4-CYCLODIPHOSPHATE SYNTHASE, CHLOROPLASTIC"/>
    <property type="match status" value="1"/>
</dbReference>
<comment type="pathway">
    <text evidence="10">Isoprenoid biosynthesis; isopentenyl diphosphate biosynthesis via DXP pathway; isopentenyl diphosphate from 1-deoxy-D-xylulose 5-phosphate: step 4/6.</text>
</comment>
<dbReference type="Proteomes" id="UP000199227">
    <property type="component" value="Unassembled WGS sequence"/>
</dbReference>
<dbReference type="EC" id="4.6.1.12" evidence="10"/>
<dbReference type="InterPro" id="IPR029044">
    <property type="entry name" value="Nucleotide-diphossugar_trans"/>
</dbReference>
<comment type="cofactor">
    <cofactor evidence="10">
        <name>a divalent metal cation</name>
        <dbReference type="ChEBI" id="CHEBI:60240"/>
    </cofactor>
</comment>
<dbReference type="GO" id="GO:0008685">
    <property type="term" value="F:2-C-methyl-D-erythritol 2,4-cyclodiphosphate synthase activity"/>
    <property type="evidence" value="ECO:0007669"/>
    <property type="project" value="UniProtKB-UniRule"/>
</dbReference>
<dbReference type="AlphaFoldDB" id="A0A1I5KXC9"/>
<feature type="site" description="Transition state stabilizer" evidence="10">
    <location>
        <position position="345"/>
    </location>
</feature>
<feature type="binding site" evidence="10">
    <location>
        <position position="354"/>
    </location>
    <ligand>
        <name>4-CDP-2-C-methyl-D-erythritol 2-phosphate</name>
        <dbReference type="ChEBI" id="CHEBI:57919"/>
    </ligand>
</feature>
<accession>A0A1I5KXC9</accession>
<reference evidence="12 13" key="1">
    <citation type="submission" date="2016-10" db="EMBL/GenBank/DDBJ databases">
        <authorList>
            <person name="de Groot N.N."/>
        </authorList>
    </citation>
    <scope>NUCLEOTIDE SEQUENCE [LARGE SCALE GENOMIC DNA]</scope>
    <source>
        <strain evidence="12 13">EP1-55-1</strain>
    </source>
</reference>
<dbReference type="UniPathway" id="UPA00056">
    <property type="reaction ID" value="UER00093"/>
</dbReference>
<feature type="domain" description="2-C-methyl-D-erythritol 2,4-cyclodiphosphate synthase" evidence="11">
    <location>
        <begin position="215"/>
        <end position="366"/>
    </location>
</feature>
<evidence type="ECO:0000256" key="3">
    <source>
        <dbReference type="ARBA" id="ARBA00009789"/>
    </source>
</evidence>
<dbReference type="Gene3D" id="3.30.1330.50">
    <property type="entry name" value="2-C-methyl-D-erythritol 2,4-cyclodiphosphate synthase"/>
    <property type="match status" value="1"/>
</dbReference>
<dbReference type="GO" id="GO:0046872">
    <property type="term" value="F:metal ion binding"/>
    <property type="evidence" value="ECO:0007669"/>
    <property type="project" value="UniProtKB-KW"/>
</dbReference>
<comment type="catalytic activity">
    <reaction evidence="10">
        <text>4-CDP-2-C-methyl-D-erythritol 2-phosphate = 2-C-methyl-D-erythritol 2,4-cyclic diphosphate + CMP</text>
        <dbReference type="Rhea" id="RHEA:23864"/>
        <dbReference type="ChEBI" id="CHEBI:57919"/>
        <dbReference type="ChEBI" id="CHEBI:58483"/>
        <dbReference type="ChEBI" id="CHEBI:60377"/>
        <dbReference type="EC" id="4.6.1.12"/>
    </reaction>
</comment>
<feature type="site" description="Transition state stabilizer" evidence="10">
    <location>
        <position position="23"/>
    </location>
</feature>
<feature type="region of interest" description="2-C-methyl-D-erythritol 4-phosphate cytidylyltransferase" evidence="10">
    <location>
        <begin position="1"/>
        <end position="210"/>
    </location>
</feature>
<dbReference type="RefSeq" id="WP_092909933.1">
    <property type="nucleotide sequence ID" value="NZ_FOXB01000001.1"/>
</dbReference>
<keyword evidence="8 10" id="KW-0456">Lyase</keyword>
<comment type="similarity">
    <text evidence="3">Belongs to the IspD/TarI cytidylyltransferase family. IspD subfamily.</text>
</comment>
<keyword evidence="6 10" id="KW-0479">Metal-binding</keyword>
<dbReference type="EC" id="2.7.7.60" evidence="10"/>
<evidence type="ECO:0000256" key="9">
    <source>
        <dbReference type="ARBA" id="ARBA00023268"/>
    </source>
</evidence>
<evidence type="ECO:0000256" key="5">
    <source>
        <dbReference type="ARBA" id="ARBA00022695"/>
    </source>
</evidence>
<dbReference type="InterPro" id="IPR026596">
    <property type="entry name" value="IspD/F"/>
</dbReference>
<organism evidence="12 13">
    <name type="scientific">Hydrogenimonas thermophila</name>
    <dbReference type="NCBI Taxonomy" id="223786"/>
    <lineage>
        <taxon>Bacteria</taxon>
        <taxon>Pseudomonadati</taxon>
        <taxon>Campylobacterota</taxon>
        <taxon>Epsilonproteobacteria</taxon>
        <taxon>Campylobacterales</taxon>
        <taxon>Hydrogenimonadaceae</taxon>
        <taxon>Hydrogenimonas</taxon>
    </lineage>
</organism>
<name>A0A1I5KXC9_9BACT</name>
<evidence type="ECO:0000256" key="7">
    <source>
        <dbReference type="ARBA" id="ARBA00023229"/>
    </source>
</evidence>
<dbReference type="PANTHER" id="PTHR43181">
    <property type="entry name" value="2-C-METHYL-D-ERYTHRITOL 2,4-CYCLODIPHOSPHATE SYNTHASE, CHLOROPLASTIC"/>
    <property type="match status" value="1"/>
</dbReference>
<dbReference type="HAMAP" id="MF_00107">
    <property type="entry name" value="IspF"/>
    <property type="match status" value="1"/>
</dbReference>
<dbReference type="GO" id="GO:0016114">
    <property type="term" value="P:terpenoid biosynthetic process"/>
    <property type="evidence" value="ECO:0007669"/>
    <property type="project" value="InterPro"/>
</dbReference>
<dbReference type="NCBIfam" id="TIGR00151">
    <property type="entry name" value="ispF"/>
    <property type="match status" value="1"/>
</dbReference>
<dbReference type="EMBL" id="FOXB01000001">
    <property type="protein sequence ID" value="SFO89572.1"/>
    <property type="molecule type" value="Genomic_DNA"/>
</dbReference>
<dbReference type="GO" id="GO:0050518">
    <property type="term" value="F:2-C-methyl-D-erythritol 4-phosphate cytidylyltransferase activity"/>
    <property type="evidence" value="ECO:0007669"/>
    <property type="project" value="UniProtKB-UniRule"/>
</dbReference>
<gene>
    <name evidence="10" type="primary">ispDF</name>
    <name evidence="12" type="ORF">SAMN05216234_101127</name>
</gene>
<evidence type="ECO:0000256" key="4">
    <source>
        <dbReference type="ARBA" id="ARBA00022679"/>
    </source>
</evidence>
<dbReference type="SUPFAM" id="SSF53448">
    <property type="entry name" value="Nucleotide-diphospho-sugar transferases"/>
    <property type="match status" value="1"/>
</dbReference>
<comment type="similarity">
    <text evidence="10">In the C-terminal section; belongs to the IspF family.</text>
</comment>
<evidence type="ECO:0000256" key="2">
    <source>
        <dbReference type="ARBA" id="ARBA00004787"/>
    </source>
</evidence>
<dbReference type="GO" id="GO:0019288">
    <property type="term" value="P:isopentenyl diphosphate biosynthetic process, methylerythritol 4-phosphate pathway"/>
    <property type="evidence" value="ECO:0007669"/>
    <property type="project" value="UniProtKB-UniRule"/>
</dbReference>
<dbReference type="CDD" id="cd02516">
    <property type="entry name" value="CDP-ME_synthetase"/>
    <property type="match status" value="1"/>
</dbReference>
<dbReference type="CDD" id="cd00554">
    <property type="entry name" value="MECDP_synthase"/>
    <property type="match status" value="1"/>
</dbReference>
<feature type="site" description="Transition state stabilizer" evidence="10">
    <location>
        <position position="246"/>
    </location>
</feature>
<comment type="pathway">
    <text evidence="2 10">Isoprenoid biosynthesis; isopentenyl diphosphate biosynthesis via DXP pathway; isopentenyl diphosphate from 1-deoxy-D-xylulose 5-phosphate: step 2/6.</text>
</comment>
<feature type="binding site" evidence="10">
    <location>
        <position position="351"/>
    </location>
    <ligand>
        <name>4-CDP-2-C-methyl-D-erythritol 2-phosphate</name>
        <dbReference type="ChEBI" id="CHEBI:57919"/>
    </ligand>
</feature>
<feature type="binding site" evidence="10">
    <location>
        <begin position="220"/>
        <end position="222"/>
    </location>
    <ligand>
        <name>4-CDP-2-C-methyl-D-erythritol 2-phosphate</name>
        <dbReference type="ChEBI" id="CHEBI:57919"/>
    </ligand>
</feature>
<dbReference type="NCBIfam" id="TIGR00453">
    <property type="entry name" value="ispD"/>
    <property type="match status" value="1"/>
</dbReference>
<dbReference type="PROSITE" id="PS01295">
    <property type="entry name" value="ISPD"/>
    <property type="match status" value="1"/>
</dbReference>
<keyword evidence="7 10" id="KW-0414">Isoprene biosynthesis</keyword>
<comment type="function">
    <text evidence="10">Bifunctional enzyme that catalyzes the formation of 4-diphosphocytidyl-2-C-methyl-D-erythritol from CTP and 2-C-methyl-D-erythritol 4-phosphate (MEP) (IspD), and catalyzes the conversion of 4-diphosphocytidyl-2-C-methyl-D-erythritol 2-phosphate (CDP-ME2P) to 2-C-methyl-D-erythritol 2,4-cyclodiphosphate (ME-CPP) with a corresponding release of cytidine 5-monophosphate (CMP) (IspF).</text>
</comment>
<feature type="binding site" evidence="10">
    <location>
        <position position="254"/>
    </location>
    <ligand>
        <name>a divalent metal cation</name>
        <dbReference type="ChEBI" id="CHEBI:60240"/>
    </ligand>
</feature>
<dbReference type="InterPro" id="IPR036571">
    <property type="entry name" value="MECDP_synthase_sf"/>
</dbReference>
<feature type="site" description="Positions MEP for the nucleophilic attack" evidence="10">
    <location>
        <position position="192"/>
    </location>
</feature>
<dbReference type="SUPFAM" id="SSF69765">
    <property type="entry name" value="IpsF-like"/>
    <property type="match status" value="1"/>
</dbReference>
<dbReference type="Gene3D" id="3.90.550.10">
    <property type="entry name" value="Spore Coat Polysaccharide Biosynthesis Protein SpsA, Chain A"/>
    <property type="match status" value="1"/>
</dbReference>
<keyword evidence="9 10" id="KW-0511">Multifunctional enzyme</keyword>
<feature type="site" description="Transition state stabilizer" evidence="10">
    <location>
        <position position="16"/>
    </location>
</feature>
<dbReference type="InterPro" id="IPR034683">
    <property type="entry name" value="IspD/TarI"/>
</dbReference>
<comment type="caution">
    <text evidence="10">Lacks conserved residue(s) required for the propagation of feature annotation.</text>
</comment>
<evidence type="ECO:0000256" key="8">
    <source>
        <dbReference type="ARBA" id="ARBA00023239"/>
    </source>
</evidence>
<dbReference type="Pfam" id="PF02542">
    <property type="entry name" value="YgbB"/>
    <property type="match status" value="1"/>
</dbReference>
<dbReference type="NCBIfam" id="NF006899">
    <property type="entry name" value="PRK09382.1"/>
    <property type="match status" value="1"/>
</dbReference>
<dbReference type="HAMAP" id="MF_01520">
    <property type="entry name" value="IspDF"/>
    <property type="match status" value="1"/>
</dbReference>
<evidence type="ECO:0000256" key="1">
    <source>
        <dbReference type="ARBA" id="ARBA00001282"/>
    </source>
</evidence>
<dbReference type="InterPro" id="IPR003526">
    <property type="entry name" value="MECDP_synthase"/>
</dbReference>
<dbReference type="STRING" id="223786.SAMN05216234_101127"/>
<proteinExistence type="inferred from homology"/>
<dbReference type="OrthoDB" id="9804336at2"/>
<protein>
    <recommendedName>
        <fullName evidence="10">Bifunctional enzyme IspD/IspF</fullName>
    </recommendedName>
    <domain>
        <recommendedName>
            <fullName evidence="10">2-C-methyl-D-erythritol 4-phosphate cytidylyltransferase</fullName>
            <ecNumber evidence="10">2.7.7.60</ecNumber>
        </recommendedName>
        <alternativeName>
            <fullName evidence="10">4-diphosphocytidyl-2C-methyl-D-erythritol synthase</fullName>
        </alternativeName>
        <alternativeName>
            <fullName evidence="10">MEP cytidylyltransferase</fullName>
            <shortName evidence="10">MCT</shortName>
        </alternativeName>
    </domain>
    <domain>
        <recommendedName>
            <fullName evidence="10">2-C-methyl-D-erythritol 2,4-cyclodiphosphate synthase</fullName>
            <shortName evidence="10">MECDP-synthase</shortName>
            <shortName evidence="10">MECPP-synthase</shortName>
            <shortName evidence="10">MECPS</shortName>
            <ecNumber evidence="10">4.6.1.12</ecNumber>
        </recommendedName>
    </domain>
</protein>
<comment type="catalytic activity">
    <reaction evidence="1 10">
        <text>2-C-methyl-D-erythritol 4-phosphate + CTP + H(+) = 4-CDP-2-C-methyl-D-erythritol + diphosphate</text>
        <dbReference type="Rhea" id="RHEA:13429"/>
        <dbReference type="ChEBI" id="CHEBI:15378"/>
        <dbReference type="ChEBI" id="CHEBI:33019"/>
        <dbReference type="ChEBI" id="CHEBI:37563"/>
        <dbReference type="ChEBI" id="CHEBI:57823"/>
        <dbReference type="ChEBI" id="CHEBI:58262"/>
        <dbReference type="EC" id="2.7.7.60"/>
    </reaction>
</comment>
<dbReference type="InterPro" id="IPR001228">
    <property type="entry name" value="IspD"/>
</dbReference>
<feature type="binding site" evidence="10">
    <location>
        <position position="222"/>
    </location>
    <ligand>
        <name>a divalent metal cation</name>
        <dbReference type="ChEBI" id="CHEBI:60240"/>
    </ligand>
</feature>
<evidence type="ECO:0000313" key="13">
    <source>
        <dbReference type="Proteomes" id="UP000199227"/>
    </source>
</evidence>
<keyword evidence="13" id="KW-1185">Reference proteome</keyword>
<dbReference type="InterPro" id="IPR018294">
    <property type="entry name" value="ISPD_synthase_CS"/>
</dbReference>
<feature type="binding site" evidence="10">
    <location>
        <position position="220"/>
    </location>
    <ligand>
        <name>a divalent metal cation</name>
        <dbReference type="ChEBI" id="CHEBI:60240"/>
    </ligand>
</feature>
<feature type="binding site" evidence="10">
    <location>
        <begin position="246"/>
        <end position="247"/>
    </location>
    <ligand>
        <name>4-CDP-2-C-methyl-D-erythritol 2-phosphate</name>
        <dbReference type="ChEBI" id="CHEBI:57919"/>
    </ligand>
</feature>
<evidence type="ECO:0000256" key="6">
    <source>
        <dbReference type="ARBA" id="ARBA00022723"/>
    </source>
</evidence>
<sequence length="374" mass="41280">MSDLTLVLLAAGEATRFKKPVKKQWLRIGSKPLWLHVAQEFEKMDLFDEIIITSHPDELFYMQRFKDYTFVEGASSRQGSLLNALKSVKTKLVLVSDVARACVDIAICKRLLEELKDADCAVPALPVSDTVYFDGKPIDREKLFRIQTPQLSRTEVLKTALSQEKIFTDESSAIYSNGGKVVFVEGSNSLHKLTYAEDLVHLPCLKKPDTSLHFTGNGFDVHGFEEGKPMYLGGVLIDSPFGFKAHSDGDVCIHALIDALLGAAGMGDIGQLFPDSDEAYAGADSKELLKSVIQKIYNVGFEVVNTDITIMAQTPKLSPYKEKMAKTLANILDLSPDRVNIKATTTEKLGFVGRKEGIAVSATATLKYFDWTQS</sequence>